<gene>
    <name evidence="1" type="ORF">EGT49_07195</name>
</gene>
<dbReference type="Proteomes" id="UP000298021">
    <property type="component" value="Unassembled WGS sequence"/>
</dbReference>
<protein>
    <submittedName>
        <fullName evidence="1">TonB-dependent receptor</fullName>
    </submittedName>
</protein>
<proteinExistence type="predicted"/>
<reference evidence="1 2" key="1">
    <citation type="submission" date="2018-10" db="EMBL/GenBank/DDBJ databases">
        <title>Lactobacillus sp. R7 and Lactobacillus sp. R19 isolated from fermented mustard green product of Taiwan.</title>
        <authorList>
            <person name="Lin S.-T."/>
        </authorList>
    </citation>
    <scope>NUCLEOTIDE SEQUENCE [LARGE SCALE GENOMIC DNA]</scope>
    <source>
        <strain evidence="1 2">BCRC 81127</strain>
    </source>
</reference>
<keyword evidence="2" id="KW-1185">Reference proteome</keyword>
<comment type="caution">
    <text evidence="1">The sequence shown here is derived from an EMBL/GenBank/DDBJ whole genome shotgun (WGS) entry which is preliminary data.</text>
</comment>
<keyword evidence="1" id="KW-0675">Receptor</keyword>
<organism evidence="1 2">
    <name type="scientific">Companilactobacillus suantsaicola</name>
    <dbReference type="NCBI Taxonomy" id="2487723"/>
    <lineage>
        <taxon>Bacteria</taxon>
        <taxon>Bacillati</taxon>
        <taxon>Bacillota</taxon>
        <taxon>Bacilli</taxon>
        <taxon>Lactobacillales</taxon>
        <taxon>Lactobacillaceae</taxon>
        <taxon>Companilactobacillus</taxon>
    </lineage>
</organism>
<dbReference type="AlphaFoldDB" id="A0A4Z0JM78"/>
<dbReference type="RefSeq" id="WP_135372916.1">
    <property type="nucleotide sequence ID" value="NZ_RKLY01000016.1"/>
</dbReference>
<evidence type="ECO:0000313" key="1">
    <source>
        <dbReference type="EMBL" id="TGD22968.1"/>
    </source>
</evidence>
<accession>A0A4Z0JM78</accession>
<dbReference type="EMBL" id="RKLY01000016">
    <property type="protein sequence ID" value="TGD22968.1"/>
    <property type="molecule type" value="Genomic_DNA"/>
</dbReference>
<sequence length="731" mass="80018">MWSDVSQDNYIDTQTTEPQIISAWIFVGGGDDWDPHNAQGMTFTVQNDDYGTSAIGAGQQGLGAYGYDETYREKAGITGNTSNLKNLGNTDIAKSAIQNSVSIEFDATPNKLGANSPISLVSTDTGLGGDKSYGTLGGFDGAIGAYNVPIDYPDRYATKLGAGGAYGHISFTYPGNPETYLISSIDSNDLNADWGQRGYQMYHIRTNETTIINTGDEDNWHHVTITWQNSDDGKTANLKYSFNDKYRDGTYNNNLNGTTDKYSFIRSEAETTVDMSTFGNIKDHRLLWGFTGSNDNKSDVQAKLVDFESIPALVSISSNAYIVDNTLEKTISVDSSGAVSDDNHVNNGDNLTLHYNLNYLNGKEDWSQIESIIQLPDHFNVTPDENGNVAKISFANGAAPEYITAAEVSDSTLKHVIKQAMNDDNDVVNIEINGKAVNDTDSEIEVDAAGARFKNTIGITTTSTPEFIIDPGKQWKLTLSQPEEIELLYQPSNENIDLVLSTNLTYDSGHTFSNGDTIIYKISVAGKTYTTKATTDSTTNTANISIPLKDIIDSDDSLNFWDVFNPNKSQPVPVKVYAYDLDSVTSNTVTYNVNVTQKYLELAASDSLQFQDITSYDTKKVLKRKSGFNLDVISYDSTWQLSGKATGLKNEDNNSFKGAVCYVDPSDGDVETMYNEDAIIASQNVVQEGKKITSIDDKWNADNGVLLSQTDFNQSGVYEGQITWTLTDTVG</sequence>
<name>A0A4Z0JM78_9LACO</name>
<evidence type="ECO:0000313" key="2">
    <source>
        <dbReference type="Proteomes" id="UP000298021"/>
    </source>
</evidence>